<reference evidence="2" key="1">
    <citation type="submission" date="2023-10" db="EMBL/GenBank/DDBJ databases">
        <title>Genome assembly of Pristionchus species.</title>
        <authorList>
            <person name="Yoshida K."/>
            <person name="Sommer R.J."/>
        </authorList>
    </citation>
    <scope>NUCLEOTIDE SEQUENCE</scope>
    <source>
        <strain evidence="2">RS5133</strain>
    </source>
</reference>
<evidence type="ECO:0000313" key="2">
    <source>
        <dbReference type="EMBL" id="GMT31599.1"/>
    </source>
</evidence>
<gene>
    <name evidence="2" type="ORF">PFISCL1PPCAC_22896</name>
</gene>
<dbReference type="EMBL" id="BTSY01000006">
    <property type="protein sequence ID" value="GMT31599.1"/>
    <property type="molecule type" value="Genomic_DNA"/>
</dbReference>
<accession>A0AAV5WPA8</accession>
<feature type="signal peptide" evidence="1">
    <location>
        <begin position="1"/>
        <end position="16"/>
    </location>
</feature>
<comment type="caution">
    <text evidence="2">The sequence shown here is derived from an EMBL/GenBank/DDBJ whole genome shotgun (WGS) entry which is preliminary data.</text>
</comment>
<evidence type="ECO:0000313" key="3">
    <source>
        <dbReference type="Proteomes" id="UP001432322"/>
    </source>
</evidence>
<sequence length="104" mass="11983">MMLVCMICLFTATATIRYERCILYRSNPRHRQSAPAPKFCVGLSRPGCTYTMLGDFFYSNDGYNENTNKILKAVIVLPLPEYEDDFLDCDDNEYGRLCCRITSQ</sequence>
<feature type="chain" id="PRO_5043921612" description="Secreted protein" evidence="1">
    <location>
        <begin position="17"/>
        <end position="104"/>
    </location>
</feature>
<evidence type="ECO:0008006" key="4">
    <source>
        <dbReference type="Google" id="ProtNLM"/>
    </source>
</evidence>
<name>A0AAV5WPA8_9BILA</name>
<keyword evidence="1" id="KW-0732">Signal</keyword>
<proteinExistence type="predicted"/>
<dbReference type="AlphaFoldDB" id="A0AAV5WPA8"/>
<evidence type="ECO:0000256" key="1">
    <source>
        <dbReference type="SAM" id="SignalP"/>
    </source>
</evidence>
<organism evidence="2 3">
    <name type="scientific">Pristionchus fissidentatus</name>
    <dbReference type="NCBI Taxonomy" id="1538716"/>
    <lineage>
        <taxon>Eukaryota</taxon>
        <taxon>Metazoa</taxon>
        <taxon>Ecdysozoa</taxon>
        <taxon>Nematoda</taxon>
        <taxon>Chromadorea</taxon>
        <taxon>Rhabditida</taxon>
        <taxon>Rhabditina</taxon>
        <taxon>Diplogasteromorpha</taxon>
        <taxon>Diplogasteroidea</taxon>
        <taxon>Neodiplogasteridae</taxon>
        <taxon>Pristionchus</taxon>
    </lineage>
</organism>
<keyword evidence="3" id="KW-1185">Reference proteome</keyword>
<protein>
    <recommendedName>
        <fullName evidence="4">Secreted protein</fullName>
    </recommendedName>
</protein>
<dbReference type="Proteomes" id="UP001432322">
    <property type="component" value="Unassembled WGS sequence"/>
</dbReference>